<feature type="compositionally biased region" description="Basic and acidic residues" evidence="1">
    <location>
        <begin position="1"/>
        <end position="13"/>
    </location>
</feature>
<feature type="region of interest" description="Disordered" evidence="1">
    <location>
        <begin position="1"/>
        <end position="31"/>
    </location>
</feature>
<sequence length="61" mass="7329">MRVMDHLSSEQKKALGFNRHKKKPPSKKIVHQERLSAAELEELMGINRDTYKRVRGKWRQR</sequence>
<evidence type="ECO:0000313" key="3">
    <source>
        <dbReference type="Proteomes" id="UP000182945"/>
    </source>
</evidence>
<name>A0AAC9NLR4_VIRHA</name>
<feature type="compositionally biased region" description="Basic residues" evidence="1">
    <location>
        <begin position="18"/>
        <end position="29"/>
    </location>
</feature>
<gene>
    <name evidence="2" type="ORF">BME96_12545</name>
</gene>
<dbReference type="KEGG" id="vhl:BME96_12545"/>
<proteinExistence type="predicted"/>
<dbReference type="RefSeq" id="WP_071649229.1">
    <property type="nucleotide sequence ID" value="NZ_CP017962.1"/>
</dbReference>
<dbReference type="GeneID" id="71515232"/>
<evidence type="ECO:0000313" key="2">
    <source>
        <dbReference type="EMBL" id="APC48969.1"/>
    </source>
</evidence>
<dbReference type="EMBL" id="CP017962">
    <property type="protein sequence ID" value="APC48969.1"/>
    <property type="molecule type" value="Genomic_DNA"/>
</dbReference>
<accession>A0AAC9NLR4</accession>
<protein>
    <submittedName>
        <fullName evidence="2">Uncharacterized protein</fullName>
    </submittedName>
</protein>
<reference evidence="2 3" key="1">
    <citation type="submission" date="2016-11" db="EMBL/GenBank/DDBJ databases">
        <title>Complete genome sequencing of Virgibacillus halodenitrificans PDB-F2.</title>
        <authorList>
            <person name="Sun Z."/>
            <person name="Zhou Y."/>
            <person name="Li H."/>
        </authorList>
    </citation>
    <scope>NUCLEOTIDE SEQUENCE [LARGE SCALE GENOMIC DNA]</scope>
    <source>
        <strain evidence="2 3">PDB-F2</strain>
    </source>
</reference>
<dbReference type="AlphaFoldDB" id="A0AAC9NLR4"/>
<evidence type="ECO:0000256" key="1">
    <source>
        <dbReference type="SAM" id="MobiDB-lite"/>
    </source>
</evidence>
<organism evidence="2 3">
    <name type="scientific">Virgibacillus halodenitrificans</name>
    <name type="common">Bacillus halodenitrificans</name>
    <dbReference type="NCBI Taxonomy" id="1482"/>
    <lineage>
        <taxon>Bacteria</taxon>
        <taxon>Bacillati</taxon>
        <taxon>Bacillota</taxon>
        <taxon>Bacilli</taxon>
        <taxon>Bacillales</taxon>
        <taxon>Bacillaceae</taxon>
        <taxon>Virgibacillus</taxon>
    </lineage>
</organism>
<dbReference type="Proteomes" id="UP000182945">
    <property type="component" value="Chromosome"/>
</dbReference>